<reference evidence="13" key="1">
    <citation type="submission" date="2023-06" db="EMBL/GenBank/DDBJ databases">
        <title>Genome-scale phylogeny and comparative genomics of the fungal order Sordariales.</title>
        <authorList>
            <consortium name="Lawrence Berkeley National Laboratory"/>
            <person name="Hensen N."/>
            <person name="Bonometti L."/>
            <person name="Westerberg I."/>
            <person name="Brannstrom I.O."/>
            <person name="Guillou S."/>
            <person name="Cros-Aarteil S."/>
            <person name="Calhoun S."/>
            <person name="Haridas S."/>
            <person name="Kuo A."/>
            <person name="Mondo S."/>
            <person name="Pangilinan J."/>
            <person name="Riley R."/>
            <person name="Labutti K."/>
            <person name="Andreopoulos B."/>
            <person name="Lipzen A."/>
            <person name="Chen C."/>
            <person name="Yanf M."/>
            <person name="Daum C."/>
            <person name="Ng V."/>
            <person name="Clum A."/>
            <person name="Steindorff A."/>
            <person name="Ohm R."/>
            <person name="Martin F."/>
            <person name="Silar P."/>
            <person name="Natvig D."/>
            <person name="Lalanne C."/>
            <person name="Gautier V."/>
            <person name="Ament-Velasquez S.L."/>
            <person name="Kruys A."/>
            <person name="Hutchinson M.I."/>
            <person name="Powell A.J."/>
            <person name="Barry K."/>
            <person name="Miller A.N."/>
            <person name="Grigoriev I.V."/>
            <person name="Debuchy R."/>
            <person name="Gladieux P."/>
            <person name="Thoren M.H."/>
            <person name="Johannesson H."/>
        </authorList>
    </citation>
    <scope>NUCLEOTIDE SEQUENCE</scope>
    <source>
        <strain evidence="13">PSN4</strain>
    </source>
</reference>
<keyword evidence="14" id="KW-1185">Reference proteome</keyword>
<evidence type="ECO:0000256" key="2">
    <source>
        <dbReference type="ARBA" id="ARBA00009877"/>
    </source>
</evidence>
<accession>A0AAJ0B742</accession>
<keyword evidence="6 11" id="KW-1133">Transmembrane helix</keyword>
<evidence type="ECO:0000256" key="7">
    <source>
        <dbReference type="ARBA" id="ARBA00023128"/>
    </source>
</evidence>
<keyword evidence="7" id="KW-0496">Mitochondrion</keyword>
<gene>
    <name evidence="13" type="ORF">QBC47DRAFT_304341</name>
</gene>
<evidence type="ECO:0000256" key="1">
    <source>
        <dbReference type="ARBA" id="ARBA00004448"/>
    </source>
</evidence>
<evidence type="ECO:0000259" key="12">
    <source>
        <dbReference type="Pfam" id="PF02096"/>
    </source>
</evidence>
<keyword evidence="3 9" id="KW-0812">Transmembrane</keyword>
<evidence type="ECO:0000256" key="11">
    <source>
        <dbReference type="SAM" id="Phobius"/>
    </source>
</evidence>
<evidence type="ECO:0000313" key="14">
    <source>
        <dbReference type="Proteomes" id="UP001239445"/>
    </source>
</evidence>
<evidence type="ECO:0000256" key="4">
    <source>
        <dbReference type="ARBA" id="ARBA00022792"/>
    </source>
</evidence>
<keyword evidence="5" id="KW-0809">Transit peptide</keyword>
<keyword evidence="8 11" id="KW-0472">Membrane</keyword>
<feature type="region of interest" description="Disordered" evidence="10">
    <location>
        <begin position="402"/>
        <end position="445"/>
    </location>
</feature>
<evidence type="ECO:0000256" key="3">
    <source>
        <dbReference type="ARBA" id="ARBA00022692"/>
    </source>
</evidence>
<feature type="transmembrane region" description="Helical" evidence="11">
    <location>
        <begin position="257"/>
        <end position="281"/>
    </location>
</feature>
<dbReference type="InterPro" id="IPR028055">
    <property type="entry name" value="YidC/Oxa/ALB_C"/>
</dbReference>
<dbReference type="Proteomes" id="UP001239445">
    <property type="component" value="Unassembled WGS sequence"/>
</dbReference>
<dbReference type="GO" id="GO:0032979">
    <property type="term" value="P:protein insertion into mitochondrial inner membrane from matrix"/>
    <property type="evidence" value="ECO:0007669"/>
    <property type="project" value="TreeGrafter"/>
</dbReference>
<dbReference type="CDD" id="cd20069">
    <property type="entry name" value="5TM_Oxa1-like"/>
    <property type="match status" value="1"/>
</dbReference>
<evidence type="ECO:0000313" key="13">
    <source>
        <dbReference type="EMBL" id="KAK1752934.1"/>
    </source>
</evidence>
<organism evidence="13 14">
    <name type="scientific">Echria macrotheca</name>
    <dbReference type="NCBI Taxonomy" id="438768"/>
    <lineage>
        <taxon>Eukaryota</taxon>
        <taxon>Fungi</taxon>
        <taxon>Dikarya</taxon>
        <taxon>Ascomycota</taxon>
        <taxon>Pezizomycotina</taxon>
        <taxon>Sordariomycetes</taxon>
        <taxon>Sordariomycetidae</taxon>
        <taxon>Sordariales</taxon>
        <taxon>Schizotheciaceae</taxon>
        <taxon>Echria</taxon>
    </lineage>
</organism>
<feature type="transmembrane region" description="Helical" evidence="11">
    <location>
        <begin position="135"/>
        <end position="158"/>
    </location>
</feature>
<comment type="caution">
    <text evidence="13">The sequence shown here is derived from an EMBL/GenBank/DDBJ whole genome shotgun (WGS) entry which is preliminary data.</text>
</comment>
<evidence type="ECO:0000256" key="5">
    <source>
        <dbReference type="ARBA" id="ARBA00022946"/>
    </source>
</evidence>
<dbReference type="InterPro" id="IPR001708">
    <property type="entry name" value="YidC/ALB3/OXA1/COX18"/>
</dbReference>
<feature type="transmembrane region" description="Helical" evidence="11">
    <location>
        <begin position="214"/>
        <end position="237"/>
    </location>
</feature>
<dbReference type="PANTHER" id="PTHR12428">
    <property type="entry name" value="OXA1"/>
    <property type="match status" value="1"/>
</dbReference>
<protein>
    <submittedName>
        <fullName evidence="13">60Kd inner membrane protein-domain-containing protein</fullName>
    </submittedName>
</protein>
<dbReference type="AlphaFoldDB" id="A0AAJ0B742"/>
<evidence type="ECO:0000256" key="8">
    <source>
        <dbReference type="ARBA" id="ARBA00023136"/>
    </source>
</evidence>
<comment type="similarity">
    <text evidence="2 9">Belongs to the OXA1/ALB3/YidC family.</text>
</comment>
<evidence type="ECO:0000256" key="6">
    <source>
        <dbReference type="ARBA" id="ARBA00022989"/>
    </source>
</evidence>
<proteinExistence type="inferred from homology"/>
<comment type="subcellular location">
    <subcellularLocation>
        <location evidence="9">Membrane</location>
        <topology evidence="9">Multi-pass membrane protein</topology>
    </subcellularLocation>
    <subcellularLocation>
        <location evidence="1">Mitochondrion inner membrane</location>
        <topology evidence="1">Multi-pass membrane protein</topology>
    </subcellularLocation>
</comment>
<evidence type="ECO:0000256" key="9">
    <source>
        <dbReference type="RuleBase" id="RU003945"/>
    </source>
</evidence>
<dbReference type="Pfam" id="PF02096">
    <property type="entry name" value="60KD_IMP"/>
    <property type="match status" value="1"/>
</dbReference>
<keyword evidence="4" id="KW-0999">Mitochondrion inner membrane</keyword>
<dbReference type="EMBL" id="MU839838">
    <property type="protein sequence ID" value="KAK1752934.1"/>
    <property type="molecule type" value="Genomic_DNA"/>
</dbReference>
<sequence>MLPSRGILRAGQSVGLAKAAVRTPTMMENRRQFGTVLARSPLSSQYSARRIASPIALAASHQLLASRQARYASTQPTAPPAVPADPPIPELSSSPIDLTGADLLNIPEQIGFLKTLGLDYGWGPTSIVQWCLEHIYVYTGLPWWASLVVLAVGVRAVIFKPAIRSSAAAQKMQDLKADPKYNAVVESMRAATVTGGGTVEVLARRAEQVRMHKAAGYSGFDMLLPQLIQIPLGFGAFRLLKGMADLPVASMENGGLLWFTDLTVADPFFLLPLATACLFAMSMRIPIRYMAKEQQQMTKMMSLVMMPIGALFTITLPAAVQLYFVLTAVLQLLQSSAFYNPTIRKFLGLGPLKWGPSGAAQSGPRTTKMLWQSPRTLNTTARPAKSSDTVFSSLQSGISQAKAKMADMSAKKEQKLAARKAQEYEERRALEDRERQMARREKRSS</sequence>
<dbReference type="GO" id="GO:0032977">
    <property type="term" value="F:membrane insertase activity"/>
    <property type="evidence" value="ECO:0007669"/>
    <property type="project" value="InterPro"/>
</dbReference>
<feature type="compositionally biased region" description="Basic and acidic residues" evidence="10">
    <location>
        <begin position="409"/>
        <end position="445"/>
    </location>
</feature>
<dbReference type="PANTHER" id="PTHR12428:SF66">
    <property type="entry name" value="MITOCHONDRIAL INNER MEMBRANE PROTEIN OXA1L"/>
    <property type="match status" value="1"/>
</dbReference>
<evidence type="ECO:0000256" key="10">
    <source>
        <dbReference type="SAM" id="MobiDB-lite"/>
    </source>
</evidence>
<feature type="domain" description="Membrane insertase YidC/Oxa/ALB C-terminal" evidence="12">
    <location>
        <begin position="143"/>
        <end position="337"/>
    </location>
</feature>
<dbReference type="GO" id="GO:0005743">
    <property type="term" value="C:mitochondrial inner membrane"/>
    <property type="evidence" value="ECO:0007669"/>
    <property type="project" value="UniProtKB-SubCell"/>
</dbReference>
<name>A0AAJ0B742_9PEZI</name>
<feature type="transmembrane region" description="Helical" evidence="11">
    <location>
        <begin position="302"/>
        <end position="326"/>
    </location>
</feature>